<gene>
    <name evidence="1" type="ORF">SDC9_174387</name>
</gene>
<dbReference type="AlphaFoldDB" id="A0A645GJ04"/>
<accession>A0A645GJ04</accession>
<proteinExistence type="predicted"/>
<evidence type="ECO:0000313" key="1">
    <source>
        <dbReference type="EMBL" id="MPN26961.1"/>
    </source>
</evidence>
<comment type="caution">
    <text evidence="1">The sequence shown here is derived from an EMBL/GenBank/DDBJ whole genome shotgun (WGS) entry which is preliminary data.</text>
</comment>
<protein>
    <submittedName>
        <fullName evidence="1">Uncharacterized protein</fullName>
    </submittedName>
</protein>
<name>A0A645GJ04_9ZZZZ</name>
<organism evidence="1">
    <name type="scientific">bioreactor metagenome</name>
    <dbReference type="NCBI Taxonomy" id="1076179"/>
    <lineage>
        <taxon>unclassified sequences</taxon>
        <taxon>metagenomes</taxon>
        <taxon>ecological metagenomes</taxon>
    </lineage>
</organism>
<reference evidence="1" key="1">
    <citation type="submission" date="2019-08" db="EMBL/GenBank/DDBJ databases">
        <authorList>
            <person name="Kucharzyk K."/>
            <person name="Murdoch R.W."/>
            <person name="Higgins S."/>
            <person name="Loffler F."/>
        </authorList>
    </citation>
    <scope>NUCLEOTIDE SEQUENCE</scope>
</reference>
<dbReference type="EMBL" id="VSSQ01076680">
    <property type="protein sequence ID" value="MPN26961.1"/>
    <property type="molecule type" value="Genomic_DNA"/>
</dbReference>
<sequence length="63" mass="7403">MPAFATQHQHPYILPLIDACYAFNEYRQIIGRLTVRHRGALECDGCHTVLEIQSWVHAYQKYE</sequence>